<dbReference type="Pfam" id="PF03372">
    <property type="entry name" value="Exo_endo_phos"/>
    <property type="match status" value="1"/>
</dbReference>
<evidence type="ECO:0000256" key="1">
    <source>
        <dbReference type="SAM" id="MobiDB-lite"/>
    </source>
</evidence>
<dbReference type="SUPFAM" id="SSF56219">
    <property type="entry name" value="DNase I-like"/>
    <property type="match status" value="1"/>
</dbReference>
<organism evidence="3 4">
    <name type="scientific">Dipteronia sinensis</name>
    <dbReference type="NCBI Taxonomy" id="43782"/>
    <lineage>
        <taxon>Eukaryota</taxon>
        <taxon>Viridiplantae</taxon>
        <taxon>Streptophyta</taxon>
        <taxon>Embryophyta</taxon>
        <taxon>Tracheophyta</taxon>
        <taxon>Spermatophyta</taxon>
        <taxon>Magnoliopsida</taxon>
        <taxon>eudicotyledons</taxon>
        <taxon>Gunneridae</taxon>
        <taxon>Pentapetalae</taxon>
        <taxon>rosids</taxon>
        <taxon>malvids</taxon>
        <taxon>Sapindales</taxon>
        <taxon>Sapindaceae</taxon>
        <taxon>Hippocastanoideae</taxon>
        <taxon>Acereae</taxon>
        <taxon>Dipteronia</taxon>
    </lineage>
</organism>
<feature type="compositionally biased region" description="Basic and acidic residues" evidence="1">
    <location>
        <begin position="144"/>
        <end position="161"/>
    </location>
</feature>
<dbReference type="Proteomes" id="UP001281410">
    <property type="component" value="Unassembled WGS sequence"/>
</dbReference>
<evidence type="ECO:0000313" key="4">
    <source>
        <dbReference type="Proteomes" id="UP001281410"/>
    </source>
</evidence>
<accession>A0AAE0AFS4</accession>
<dbReference type="PANTHER" id="PTHR35218:SF9">
    <property type="entry name" value="ENDONUCLEASE_EXONUCLEASE_PHOSPHATASE DOMAIN-CONTAINING PROTEIN"/>
    <property type="match status" value="1"/>
</dbReference>
<dbReference type="InterPro" id="IPR036691">
    <property type="entry name" value="Endo/exonu/phosph_ase_sf"/>
</dbReference>
<dbReference type="Gene3D" id="3.60.10.10">
    <property type="entry name" value="Endonuclease/exonuclease/phosphatase"/>
    <property type="match status" value="1"/>
</dbReference>
<dbReference type="InterPro" id="IPR005135">
    <property type="entry name" value="Endo/exonuclease/phosphatase"/>
</dbReference>
<keyword evidence="4" id="KW-1185">Reference proteome</keyword>
<sequence length="482" mass="54312">MPIPTGKEKEEGEGQTNPRLIMIEARKEGVMQEDISMIEGNELIPSEDSTEMVVAGVVPKKAMTSINDVRHVEMVECYNEESDTINVVSSGESLHNPTRPDPTTRDNKIVKESDTHQFSSNGPNPSSYGERRMPKSLSGPNSTELKDAKERGDKIAKKGSENNDSIEGKLAVLVGSCNVQPYHNESDVETKVNQEISGVDFASCITDPGGLPIAIEHAEAEVSADWSLPEIKPDMMFLLETKSDQNRLESLRLKLGFSGKLVVNSIGRSGGLCLFWTYEVQVSLLSYSTAHIDIRVDPIPKQWWRFTGFYGNLDSKQRAHSWTLLKRLGGMLVLPWLCLGDFNEVMEDSEKFGGATKDWRLMSKFREALDDCGLDDLGFTGPQFTWCNKREGNEMILERLDRCTSTPPWKLLFPIFRNQILISIKNVMVIGVTKGQKRITAEMLCFSGLFGDFKTKPNGHEILRIIYHWKYMEVYFLLQLTR</sequence>
<dbReference type="PANTHER" id="PTHR35218">
    <property type="entry name" value="RNASE H DOMAIN-CONTAINING PROTEIN"/>
    <property type="match status" value="1"/>
</dbReference>
<feature type="region of interest" description="Disordered" evidence="1">
    <location>
        <begin position="88"/>
        <end position="162"/>
    </location>
</feature>
<reference evidence="3" key="1">
    <citation type="journal article" date="2023" name="Plant J.">
        <title>Genome sequences and population genomics provide insights into the demographic history, inbreeding, and mutation load of two 'living fossil' tree species of Dipteronia.</title>
        <authorList>
            <person name="Feng Y."/>
            <person name="Comes H.P."/>
            <person name="Chen J."/>
            <person name="Zhu S."/>
            <person name="Lu R."/>
            <person name="Zhang X."/>
            <person name="Li P."/>
            <person name="Qiu J."/>
            <person name="Olsen K.M."/>
            <person name="Qiu Y."/>
        </authorList>
    </citation>
    <scope>NUCLEOTIDE SEQUENCE</scope>
    <source>
        <strain evidence="3">NBL</strain>
    </source>
</reference>
<dbReference type="AlphaFoldDB" id="A0AAE0AFS4"/>
<gene>
    <name evidence="3" type="ORF">Dsin_017153</name>
</gene>
<proteinExistence type="predicted"/>
<comment type="caution">
    <text evidence="3">The sequence shown here is derived from an EMBL/GenBank/DDBJ whole genome shotgun (WGS) entry which is preliminary data.</text>
</comment>
<feature type="compositionally biased region" description="Polar residues" evidence="1">
    <location>
        <begin position="116"/>
        <end position="127"/>
    </location>
</feature>
<feature type="compositionally biased region" description="Basic and acidic residues" evidence="1">
    <location>
        <begin position="102"/>
        <end position="115"/>
    </location>
</feature>
<protein>
    <recommendedName>
        <fullName evidence="2">Endonuclease/exonuclease/phosphatase domain-containing protein</fullName>
    </recommendedName>
</protein>
<evidence type="ECO:0000313" key="3">
    <source>
        <dbReference type="EMBL" id="KAK3212447.1"/>
    </source>
</evidence>
<dbReference type="GO" id="GO:0003824">
    <property type="term" value="F:catalytic activity"/>
    <property type="evidence" value="ECO:0007669"/>
    <property type="project" value="InterPro"/>
</dbReference>
<dbReference type="EMBL" id="JANJYJ010000005">
    <property type="protein sequence ID" value="KAK3212447.1"/>
    <property type="molecule type" value="Genomic_DNA"/>
</dbReference>
<evidence type="ECO:0000259" key="2">
    <source>
        <dbReference type="Pfam" id="PF03372"/>
    </source>
</evidence>
<feature type="domain" description="Endonuclease/exonuclease/phosphatase" evidence="2">
    <location>
        <begin position="230"/>
        <end position="381"/>
    </location>
</feature>
<name>A0AAE0AFS4_9ROSI</name>